<evidence type="ECO:0000256" key="1">
    <source>
        <dbReference type="ARBA" id="ARBA00022553"/>
    </source>
</evidence>
<feature type="compositionally biased region" description="Low complexity" evidence="2">
    <location>
        <begin position="27"/>
        <end position="42"/>
    </location>
</feature>
<organism evidence="4 5">
    <name type="scientific">Zancudomyces culisetae</name>
    <name type="common">Gut fungus</name>
    <name type="synonym">Smittium culisetae</name>
    <dbReference type="NCBI Taxonomy" id="1213189"/>
    <lineage>
        <taxon>Eukaryota</taxon>
        <taxon>Fungi</taxon>
        <taxon>Fungi incertae sedis</taxon>
        <taxon>Zoopagomycota</taxon>
        <taxon>Kickxellomycotina</taxon>
        <taxon>Harpellomycetes</taxon>
        <taxon>Harpellales</taxon>
        <taxon>Legeriomycetaceae</taxon>
        <taxon>Zancudomyces</taxon>
    </lineage>
</organism>
<dbReference type="PANTHER" id="PTHR46551">
    <property type="entry name" value="SAP DOMAIN-CONTAINING RIBONUCLEOPROTEIN"/>
    <property type="match status" value="1"/>
</dbReference>
<dbReference type="Pfam" id="PF18592">
    <property type="entry name" value="Tho1_MOS11_C"/>
    <property type="match status" value="1"/>
</dbReference>
<evidence type="ECO:0000313" key="4">
    <source>
        <dbReference type="EMBL" id="OMH86301.1"/>
    </source>
</evidence>
<evidence type="ECO:0000259" key="3">
    <source>
        <dbReference type="Pfam" id="PF18592"/>
    </source>
</evidence>
<keyword evidence="1" id="KW-0597">Phosphoprotein</keyword>
<feature type="compositionally biased region" description="Basic residues" evidence="2">
    <location>
        <begin position="1"/>
        <end position="16"/>
    </location>
</feature>
<dbReference type="EMBL" id="LSSK01000009">
    <property type="protein sequence ID" value="OMH86301.1"/>
    <property type="molecule type" value="Genomic_DNA"/>
</dbReference>
<name>A0A1R1PZC7_ZANCU</name>
<feature type="region of interest" description="Disordered" evidence="2">
    <location>
        <begin position="67"/>
        <end position="237"/>
    </location>
</feature>
<comment type="caution">
    <text evidence="4">The sequence shown here is derived from an EMBL/GenBank/DDBJ whole genome shotgun (WGS) entry which is preliminary data.</text>
</comment>
<evidence type="ECO:0000256" key="2">
    <source>
        <dbReference type="SAM" id="MobiDB-lite"/>
    </source>
</evidence>
<dbReference type="PANTHER" id="PTHR46551:SF1">
    <property type="entry name" value="SAP DOMAIN-CONTAINING RIBONUCLEOPROTEIN"/>
    <property type="match status" value="1"/>
</dbReference>
<reference evidence="5" key="1">
    <citation type="submission" date="2017-01" db="EMBL/GenBank/DDBJ databases">
        <authorList>
            <person name="Wang Y."/>
            <person name="White M."/>
            <person name="Kvist S."/>
            <person name="Moncalvo J.-M."/>
        </authorList>
    </citation>
    <scope>NUCLEOTIDE SEQUENCE [LARGE SCALE GENOMIC DNA]</scope>
    <source>
        <strain evidence="5">COL-18-3</strain>
    </source>
</reference>
<dbReference type="InterPro" id="IPR052240">
    <property type="entry name" value="SAP_domain_ribonucleoprotein"/>
</dbReference>
<dbReference type="Proteomes" id="UP000188320">
    <property type="component" value="Unassembled WGS sequence"/>
</dbReference>
<protein>
    <recommendedName>
        <fullName evidence="3">THO1-MOS11 C-terminal domain-containing protein</fullName>
    </recommendedName>
</protein>
<dbReference type="GO" id="GO:0016973">
    <property type="term" value="P:poly(A)+ mRNA export from nucleus"/>
    <property type="evidence" value="ECO:0007669"/>
    <property type="project" value="TreeGrafter"/>
</dbReference>
<keyword evidence="5" id="KW-1185">Reference proteome</keyword>
<dbReference type="OrthoDB" id="5598794at2759"/>
<dbReference type="GO" id="GO:0005634">
    <property type="term" value="C:nucleus"/>
    <property type="evidence" value="ECO:0007669"/>
    <property type="project" value="TreeGrafter"/>
</dbReference>
<feature type="domain" description="THO1-MOS11 C-terminal" evidence="3">
    <location>
        <begin position="109"/>
        <end position="144"/>
    </location>
</feature>
<evidence type="ECO:0000313" key="5">
    <source>
        <dbReference type="Proteomes" id="UP000188320"/>
    </source>
</evidence>
<proteinExistence type="predicted"/>
<dbReference type="AlphaFoldDB" id="A0A1R1PZC7"/>
<sequence>MVGQAKRRGRPPKSKKTPPSAEESADNTGTTETVENVENGNENVEEGAGAPIEDASIQAKDALKGQETLEASQTRTEIPNEDKKLVQGLEQIQEPQGSDGLKKAGAEPDESEKKKLRAARFGSEPQTSALTDEEKKRNRLLRFGQANAGPDESNASTQQDVIKKRALRFGMPLKHDLEEDQEKARKRRERFGGDSESSNTSLGDNQDQQKPKPITAGVDEEEEEKRRKRALRFGLGV</sequence>
<feature type="compositionally biased region" description="Polar residues" evidence="2">
    <location>
        <begin position="195"/>
        <end position="208"/>
    </location>
</feature>
<feature type="region of interest" description="Disordered" evidence="2">
    <location>
        <begin position="1"/>
        <end position="53"/>
    </location>
</feature>
<gene>
    <name evidence="4" type="ORF">AX774_g193</name>
</gene>
<dbReference type="InterPro" id="IPR040746">
    <property type="entry name" value="THO1_MOS11_C"/>
</dbReference>
<accession>A0A1R1PZC7</accession>